<keyword evidence="5" id="KW-0408">Iron</keyword>
<dbReference type="EMBL" id="CP059667">
    <property type="protein sequence ID" value="QRW23351.1"/>
    <property type="molecule type" value="Genomic_DNA"/>
</dbReference>
<evidence type="ECO:0000256" key="2">
    <source>
        <dbReference type="ARBA" id="ARBA00022723"/>
    </source>
</evidence>
<evidence type="ECO:0000256" key="3">
    <source>
        <dbReference type="ARBA" id="ARBA00022964"/>
    </source>
</evidence>
<dbReference type="SMART" id="SM00702">
    <property type="entry name" value="P4Hc"/>
    <property type="match status" value="2"/>
</dbReference>
<comment type="cofactor">
    <cofactor evidence="1">
        <name>L-ascorbate</name>
        <dbReference type="ChEBI" id="CHEBI:38290"/>
    </cofactor>
</comment>
<dbReference type="Pfam" id="PF13640">
    <property type="entry name" value="2OG-FeII_Oxy_3"/>
    <property type="match status" value="2"/>
</dbReference>
<dbReference type="GO" id="GO:0005783">
    <property type="term" value="C:endoplasmic reticulum"/>
    <property type="evidence" value="ECO:0007669"/>
    <property type="project" value="TreeGrafter"/>
</dbReference>
<name>A0A8H8SYL3_9AGAM</name>
<evidence type="ECO:0000256" key="4">
    <source>
        <dbReference type="ARBA" id="ARBA00023002"/>
    </source>
</evidence>
<dbReference type="PANTHER" id="PTHR10869">
    <property type="entry name" value="PROLYL 4-HYDROXYLASE ALPHA SUBUNIT"/>
    <property type="match status" value="1"/>
</dbReference>
<dbReference type="RefSeq" id="XP_043183588.1">
    <property type="nucleotide sequence ID" value="XM_043328203.1"/>
</dbReference>
<keyword evidence="3" id="KW-0223">Dioxygenase</keyword>
<dbReference type="GeneID" id="67030666"/>
<gene>
    <name evidence="7" type="ORF">RhiXN_08387</name>
</gene>
<keyword evidence="4" id="KW-0560">Oxidoreductase</keyword>
<feature type="domain" description="Prolyl 4-hydroxylase alpha subunit" evidence="6">
    <location>
        <begin position="45"/>
        <end position="252"/>
    </location>
</feature>
<dbReference type="Proteomes" id="UP000650533">
    <property type="component" value="Chromosome 10"/>
</dbReference>
<dbReference type="InterPro" id="IPR045054">
    <property type="entry name" value="P4HA-like"/>
</dbReference>
<protein>
    <submittedName>
        <fullName evidence="7">2OG-Fe(II) oxygenase family protein</fullName>
    </submittedName>
</protein>
<organism evidence="7 8">
    <name type="scientific">Rhizoctonia solani</name>
    <dbReference type="NCBI Taxonomy" id="456999"/>
    <lineage>
        <taxon>Eukaryota</taxon>
        <taxon>Fungi</taxon>
        <taxon>Dikarya</taxon>
        <taxon>Basidiomycota</taxon>
        <taxon>Agaricomycotina</taxon>
        <taxon>Agaricomycetes</taxon>
        <taxon>Cantharellales</taxon>
        <taxon>Ceratobasidiaceae</taxon>
        <taxon>Rhizoctonia</taxon>
    </lineage>
</organism>
<evidence type="ECO:0000313" key="8">
    <source>
        <dbReference type="Proteomes" id="UP000650533"/>
    </source>
</evidence>
<evidence type="ECO:0000256" key="5">
    <source>
        <dbReference type="ARBA" id="ARBA00023004"/>
    </source>
</evidence>
<dbReference type="GO" id="GO:0004656">
    <property type="term" value="F:procollagen-proline 4-dioxygenase activity"/>
    <property type="evidence" value="ECO:0007669"/>
    <property type="project" value="TreeGrafter"/>
</dbReference>
<evidence type="ECO:0000313" key="7">
    <source>
        <dbReference type="EMBL" id="QRW23351.1"/>
    </source>
</evidence>
<dbReference type="InterPro" id="IPR006620">
    <property type="entry name" value="Pro_4_hyd_alph"/>
</dbReference>
<dbReference type="PANTHER" id="PTHR10869:SF241">
    <property type="entry name" value="FE2OG DIOXYGENASE DOMAIN-CONTAINING PROTEIN"/>
    <property type="match status" value="1"/>
</dbReference>
<keyword evidence="2" id="KW-0479">Metal-binding</keyword>
<dbReference type="AlphaFoldDB" id="A0A8H8SYL3"/>
<dbReference type="SUPFAM" id="SSF51197">
    <property type="entry name" value="Clavaminate synthase-like"/>
    <property type="match status" value="1"/>
</dbReference>
<evidence type="ECO:0000259" key="6">
    <source>
        <dbReference type="SMART" id="SM00702"/>
    </source>
</evidence>
<evidence type="ECO:0000256" key="1">
    <source>
        <dbReference type="ARBA" id="ARBA00001961"/>
    </source>
</evidence>
<reference evidence="7" key="1">
    <citation type="submission" date="2020-05" db="EMBL/GenBank/DDBJ databases">
        <title>Evolutionary and genomic comparisons of hybrid uninucleate and nonhybrid Rhizoctonia fungi.</title>
        <authorList>
            <person name="Li C."/>
            <person name="Chen X."/>
        </authorList>
    </citation>
    <scope>NUCLEOTIDE SEQUENCE</scope>
    <source>
        <strain evidence="7">AG-1 IA</strain>
    </source>
</reference>
<feature type="domain" description="Prolyl 4-hydroxylase alpha subunit" evidence="6">
    <location>
        <begin position="305"/>
        <end position="518"/>
    </location>
</feature>
<dbReference type="InterPro" id="IPR044862">
    <property type="entry name" value="Pro_4_hyd_alph_FE2OG_OXY"/>
</dbReference>
<sequence length="541" mass="60924">MSSPPSSTPSNNSVATPDVTRLDFGKLGLPEYRNKWVAHDAINGLSSAILTNMKFKGSFVPRKRSIHGLKRLTVGPTSVLENRQNKSTKFRNSSRIIFDSSTLASELFTRVKPYLSSIERLQTSPLHAQFANGVTYLTDPPAMMIGFNERLRFLKYSPGQYFRKHCDGNYHDPGSGRISYYTLQLYLNDVSPDQGGSTRFWGSPCSSGERAPYVDVQPKLGRALVFEQAGLLHSGQDVFSGGEKYTIRAELMYEVIHEGAEVVEEEEPLIPEPPQHDTGNLDAPLPVIAHRLDFVKLGLPEYEQKFAMVIDNLFTPEDCARFVAKVESEKEWEAAAVNIAANAQIVDTSYRNSSRILYDNEELANEIYEKLKPYLKDIGQIEHSDMHKYTLQMSTEPPAQLVGLNERLRFLKYGPGQFFHRHCDGIYSTPDGKQTSYYTLQLYLNGSAEDIKGGATRFWKTGSIDGPDRRKVQPGIPLRKFVDIEPRVGRALIFERGMVHSGEDVKKGTKLTVRTDLMFEACLDDPSKRLPNEHEIAQCIQ</sequence>
<proteinExistence type="predicted"/>
<dbReference type="GO" id="GO:0031418">
    <property type="term" value="F:L-ascorbic acid binding"/>
    <property type="evidence" value="ECO:0007669"/>
    <property type="project" value="InterPro"/>
</dbReference>
<dbReference type="GO" id="GO:0005506">
    <property type="term" value="F:iron ion binding"/>
    <property type="evidence" value="ECO:0007669"/>
    <property type="project" value="InterPro"/>
</dbReference>
<accession>A0A8H8SYL3</accession>
<dbReference type="KEGG" id="rsx:RhiXN_08387"/>
<dbReference type="Gene3D" id="2.60.120.620">
    <property type="entry name" value="q2cbj1_9rhob like domain"/>
    <property type="match status" value="2"/>
</dbReference>